<dbReference type="Proteomes" id="UP000887574">
    <property type="component" value="Unplaced"/>
</dbReference>
<evidence type="ECO:0000313" key="2">
    <source>
        <dbReference type="WBParaSite" id="jg10462.2"/>
    </source>
</evidence>
<dbReference type="AlphaFoldDB" id="A0A915CLQ8"/>
<accession>A0A915CLQ8</accession>
<organism evidence="1 2">
    <name type="scientific">Ditylenchus dipsaci</name>
    <dbReference type="NCBI Taxonomy" id="166011"/>
    <lineage>
        <taxon>Eukaryota</taxon>
        <taxon>Metazoa</taxon>
        <taxon>Ecdysozoa</taxon>
        <taxon>Nematoda</taxon>
        <taxon>Chromadorea</taxon>
        <taxon>Rhabditida</taxon>
        <taxon>Tylenchina</taxon>
        <taxon>Tylenchomorpha</taxon>
        <taxon>Sphaerularioidea</taxon>
        <taxon>Anguinidae</taxon>
        <taxon>Anguininae</taxon>
        <taxon>Ditylenchus</taxon>
    </lineage>
</organism>
<reference evidence="2" key="1">
    <citation type="submission" date="2022-11" db="UniProtKB">
        <authorList>
            <consortium name="WormBaseParasite"/>
        </authorList>
    </citation>
    <scope>IDENTIFICATION</scope>
</reference>
<protein>
    <submittedName>
        <fullName evidence="2">Vitellogenin</fullName>
    </submittedName>
</protein>
<keyword evidence="1" id="KW-1185">Reference proteome</keyword>
<evidence type="ECO:0000313" key="1">
    <source>
        <dbReference type="Proteomes" id="UP000887574"/>
    </source>
</evidence>
<proteinExistence type="predicted"/>
<sequence length="460" mass="52672">MLFAWFSVAQKLSEQINDVEKMMSHFKDITDPMANLLTRLGSVGSKIAPFAELAFSVGSLVAGTLHVAGHTESDEYKALMLLNATTTVQFKKNEETVRLSQKLLDGGLQMGVYNREIRDQLDILHSEMKMMWNPNLDKTQAVVNVFKHTCLQRNPKDLLLVIHGMTVRGCHRLPTRRDVQILAEARQVFRDIKLYNVINIAYTMHHIKSQFEEDKESVIATLQAHSNSSDELLEEIKWAFTSKVWKLEDAMKMIKQVFANRRITVKPTNCLTRTMVEATNYRYLEAMEFSDLLIKDMARAVVFAGSCANLTYEGNQKVIAEYKDEVVELMHSIVVYMNKYMRCSCWVGRFDCESFPKENLYRMLEAQDWLVSVRDKITSVIDYNYNVGRLDNLLERIKLGANTTLTADNRYHSIAITRDYSIIQGSCQVVFGQTITSISGIGQASNFIEYYGGRAHFQKL</sequence>
<name>A0A915CLQ8_9BILA</name>
<dbReference type="WBParaSite" id="jg10462.2">
    <property type="protein sequence ID" value="jg10462.2"/>
    <property type="gene ID" value="jg10462"/>
</dbReference>